<sequence length="316" mass="35948">MKPHNGTLCFPDPALENKVTLEFDLLNTIATQKSVDSSEKIFTELSKNYSSDDIGHMTYSKLKKKAQRIKATVRPPQVDNIKELDTNASSSEQKIQPNSTMVVIGDRKLAKKILDKRETTIDLYLDGTFSISPAGLDVCQTYIIQAGSHNQAFPIAYVLMERRTENSYKELFTYVFNELAPEIKNLSVKAHMDFEIAAHNALRMVLPGVEIIGCLFHMTNVTKLINYHDTVYRTFHDNLAKRRSTFDQNKKKYIEDCEAQLRHNVLERVEFLELIAAYGQDNIEAEHALINMVANESSDSDSEKDDTVFEMGIIEN</sequence>
<feature type="domain" description="MULE transposase" evidence="1">
    <location>
        <begin position="124"/>
        <end position="219"/>
    </location>
</feature>
<evidence type="ECO:0000313" key="2">
    <source>
        <dbReference type="EMBL" id="KAF7989268.1"/>
    </source>
</evidence>
<dbReference type="EMBL" id="JACMRX010000005">
    <property type="protein sequence ID" value="KAF7989268.1"/>
    <property type="molecule type" value="Genomic_DNA"/>
</dbReference>
<dbReference type="Pfam" id="PF10551">
    <property type="entry name" value="MULE"/>
    <property type="match status" value="1"/>
</dbReference>
<dbReference type="Proteomes" id="UP000639338">
    <property type="component" value="Unassembled WGS sequence"/>
</dbReference>
<protein>
    <recommendedName>
        <fullName evidence="1">MULE transposase domain-containing protein</fullName>
    </recommendedName>
</protein>
<dbReference type="InterPro" id="IPR018289">
    <property type="entry name" value="MULE_transposase_dom"/>
</dbReference>
<accession>A0A835CPK5</accession>
<gene>
    <name evidence="2" type="ORF">HCN44_007942</name>
</gene>
<evidence type="ECO:0000259" key="1">
    <source>
        <dbReference type="Pfam" id="PF10551"/>
    </source>
</evidence>
<organism evidence="2 3">
    <name type="scientific">Aphidius gifuensis</name>
    <name type="common">Parasitoid wasp</name>
    <dbReference type="NCBI Taxonomy" id="684658"/>
    <lineage>
        <taxon>Eukaryota</taxon>
        <taxon>Metazoa</taxon>
        <taxon>Ecdysozoa</taxon>
        <taxon>Arthropoda</taxon>
        <taxon>Hexapoda</taxon>
        <taxon>Insecta</taxon>
        <taxon>Pterygota</taxon>
        <taxon>Neoptera</taxon>
        <taxon>Endopterygota</taxon>
        <taxon>Hymenoptera</taxon>
        <taxon>Apocrita</taxon>
        <taxon>Ichneumonoidea</taxon>
        <taxon>Braconidae</taxon>
        <taxon>Aphidiinae</taxon>
        <taxon>Aphidius</taxon>
    </lineage>
</organism>
<proteinExistence type="predicted"/>
<name>A0A835CPK5_APHGI</name>
<dbReference type="AlphaFoldDB" id="A0A835CPK5"/>
<dbReference type="OrthoDB" id="7700696at2759"/>
<keyword evidence="3" id="KW-1185">Reference proteome</keyword>
<reference evidence="2 3" key="1">
    <citation type="submission" date="2020-08" db="EMBL/GenBank/DDBJ databases">
        <title>Aphidius gifuensis genome sequencing and assembly.</title>
        <authorList>
            <person name="Du Z."/>
        </authorList>
    </citation>
    <scope>NUCLEOTIDE SEQUENCE [LARGE SCALE GENOMIC DNA]</scope>
    <source>
        <strain evidence="2">YNYX2018</strain>
        <tissue evidence="2">Adults</tissue>
    </source>
</reference>
<evidence type="ECO:0000313" key="3">
    <source>
        <dbReference type="Proteomes" id="UP000639338"/>
    </source>
</evidence>
<comment type="caution">
    <text evidence="2">The sequence shown here is derived from an EMBL/GenBank/DDBJ whole genome shotgun (WGS) entry which is preliminary data.</text>
</comment>